<dbReference type="InParanoid" id="H2Y0X4"/>
<reference evidence="2" key="1">
    <citation type="journal article" date="2002" name="Science">
        <title>The draft genome of Ciona intestinalis: insights into chordate and vertebrate origins.</title>
        <authorList>
            <person name="Dehal P."/>
            <person name="Satou Y."/>
            <person name="Campbell R.K."/>
            <person name="Chapman J."/>
            <person name="Degnan B."/>
            <person name="De Tomaso A."/>
            <person name="Davidson B."/>
            <person name="Di Gregorio A."/>
            <person name="Gelpke M."/>
            <person name="Goodstein D.M."/>
            <person name="Harafuji N."/>
            <person name="Hastings K.E."/>
            <person name="Ho I."/>
            <person name="Hotta K."/>
            <person name="Huang W."/>
            <person name="Kawashima T."/>
            <person name="Lemaire P."/>
            <person name="Martinez D."/>
            <person name="Meinertzhagen I.A."/>
            <person name="Necula S."/>
            <person name="Nonaka M."/>
            <person name="Putnam N."/>
            <person name="Rash S."/>
            <person name="Saiga H."/>
            <person name="Satake M."/>
            <person name="Terry A."/>
            <person name="Yamada L."/>
            <person name="Wang H.G."/>
            <person name="Awazu S."/>
            <person name="Azumi K."/>
            <person name="Boore J."/>
            <person name="Branno M."/>
            <person name="Chin-Bow S."/>
            <person name="DeSantis R."/>
            <person name="Doyle S."/>
            <person name="Francino P."/>
            <person name="Keys D.N."/>
            <person name="Haga S."/>
            <person name="Hayashi H."/>
            <person name="Hino K."/>
            <person name="Imai K.S."/>
            <person name="Inaba K."/>
            <person name="Kano S."/>
            <person name="Kobayashi K."/>
            <person name="Kobayashi M."/>
            <person name="Lee B.I."/>
            <person name="Makabe K.W."/>
            <person name="Manohar C."/>
            <person name="Matassi G."/>
            <person name="Medina M."/>
            <person name="Mochizuki Y."/>
            <person name="Mount S."/>
            <person name="Morishita T."/>
            <person name="Miura S."/>
            <person name="Nakayama A."/>
            <person name="Nishizaka S."/>
            <person name="Nomoto H."/>
            <person name="Ohta F."/>
            <person name="Oishi K."/>
            <person name="Rigoutsos I."/>
            <person name="Sano M."/>
            <person name="Sasaki A."/>
            <person name="Sasakura Y."/>
            <person name="Shoguchi E."/>
            <person name="Shin-i T."/>
            <person name="Spagnuolo A."/>
            <person name="Stainier D."/>
            <person name="Suzuki M.M."/>
            <person name="Tassy O."/>
            <person name="Takatori N."/>
            <person name="Tokuoka M."/>
            <person name="Yagi K."/>
            <person name="Yoshizaki F."/>
            <person name="Wada S."/>
            <person name="Zhang C."/>
            <person name="Hyatt P.D."/>
            <person name="Larimer F."/>
            <person name="Detter C."/>
            <person name="Doggett N."/>
            <person name="Glavina T."/>
            <person name="Hawkins T."/>
            <person name="Richardson P."/>
            <person name="Lucas S."/>
            <person name="Kohara Y."/>
            <person name="Levine M."/>
            <person name="Satoh N."/>
            <person name="Rokhsar D.S."/>
        </authorList>
    </citation>
    <scope>NUCLEOTIDE SEQUENCE [LARGE SCALE GENOMIC DNA]</scope>
</reference>
<dbReference type="EMBL" id="EAAA01000649">
    <property type="status" value="NOT_ANNOTATED_CDS"/>
    <property type="molecule type" value="Genomic_DNA"/>
</dbReference>
<dbReference type="Ensembl" id="ENSCINT00000035221.1">
    <property type="protein sequence ID" value="ENSCINP00000035558.1"/>
    <property type="gene ID" value="ENSCING00000019566.1"/>
</dbReference>
<evidence type="ECO:0000313" key="1">
    <source>
        <dbReference type="Ensembl" id="ENSCINP00000035558.1"/>
    </source>
</evidence>
<dbReference type="AlphaFoldDB" id="H2Y0X4"/>
<accession>H2Y0X4</accession>
<organism evidence="1 2">
    <name type="scientific">Ciona intestinalis</name>
    <name type="common">Transparent sea squirt</name>
    <name type="synonym">Ascidia intestinalis</name>
    <dbReference type="NCBI Taxonomy" id="7719"/>
    <lineage>
        <taxon>Eukaryota</taxon>
        <taxon>Metazoa</taxon>
        <taxon>Chordata</taxon>
        <taxon>Tunicata</taxon>
        <taxon>Ascidiacea</taxon>
        <taxon>Phlebobranchia</taxon>
        <taxon>Cionidae</taxon>
        <taxon>Ciona</taxon>
    </lineage>
</organism>
<reference evidence="1" key="3">
    <citation type="submission" date="2025-08" db="UniProtKB">
        <authorList>
            <consortium name="Ensembl"/>
        </authorList>
    </citation>
    <scope>IDENTIFICATION</scope>
</reference>
<reference evidence="1" key="4">
    <citation type="submission" date="2025-09" db="UniProtKB">
        <authorList>
            <consortium name="Ensembl"/>
        </authorList>
    </citation>
    <scope>IDENTIFICATION</scope>
</reference>
<name>H2Y0X4_CIOIN</name>
<keyword evidence="2" id="KW-1185">Reference proteome</keyword>
<reference evidence="1" key="2">
    <citation type="journal article" date="2008" name="Genome Biol.">
        <title>Improved genome assembly and evidence-based global gene model set for the chordate Ciona intestinalis: new insight into intron and operon populations.</title>
        <authorList>
            <person name="Satou Y."/>
            <person name="Mineta K."/>
            <person name="Ogasawara M."/>
            <person name="Sasakura Y."/>
            <person name="Shoguchi E."/>
            <person name="Ueno K."/>
            <person name="Yamada L."/>
            <person name="Matsumoto J."/>
            <person name="Wasserscheid J."/>
            <person name="Dewar K."/>
            <person name="Wiley G.B."/>
            <person name="Macmil S.L."/>
            <person name="Roe B.A."/>
            <person name="Zeller R.W."/>
            <person name="Hastings K.E."/>
            <person name="Lemaire P."/>
            <person name="Lindquist E."/>
            <person name="Endo T."/>
            <person name="Hotta K."/>
            <person name="Inaba K."/>
        </authorList>
    </citation>
    <scope>NUCLEOTIDE SEQUENCE [LARGE SCALE GENOMIC DNA]</scope>
    <source>
        <strain evidence="1">wild type</strain>
    </source>
</reference>
<dbReference type="Proteomes" id="UP000008144">
    <property type="component" value="Chromosome 11"/>
</dbReference>
<sequence>MSIYPESPFEKLLRDVKEKVDTHNERVQELKDMKKIQTPH</sequence>
<evidence type="ECO:0000313" key="2">
    <source>
        <dbReference type="Proteomes" id="UP000008144"/>
    </source>
</evidence>
<protein>
    <submittedName>
        <fullName evidence="1">Uncharacterized protein</fullName>
    </submittedName>
</protein>
<proteinExistence type="predicted"/>
<dbReference type="HOGENOM" id="CLU_3299055_0_0_1"/>